<name>A0A858RJ81_9BACT</name>
<reference evidence="2 3" key="1">
    <citation type="submission" date="2020-04" db="EMBL/GenBank/DDBJ databases">
        <title>Luteolibacter sp. G-1-1-1 isolated from soil.</title>
        <authorList>
            <person name="Dahal R.H."/>
        </authorList>
    </citation>
    <scope>NUCLEOTIDE SEQUENCE [LARGE SCALE GENOMIC DNA]</scope>
    <source>
        <strain evidence="2 3">G-1-1-1</strain>
    </source>
</reference>
<evidence type="ECO:0000313" key="3">
    <source>
        <dbReference type="Proteomes" id="UP000501812"/>
    </source>
</evidence>
<keyword evidence="3" id="KW-1185">Reference proteome</keyword>
<accession>A0A858RJ81</accession>
<dbReference type="RefSeq" id="WP_169454671.1">
    <property type="nucleotide sequence ID" value="NZ_CP051774.1"/>
</dbReference>
<proteinExistence type="predicted"/>
<evidence type="ECO:0000256" key="1">
    <source>
        <dbReference type="SAM" id="Phobius"/>
    </source>
</evidence>
<dbReference type="KEGG" id="luo:HHL09_10900"/>
<evidence type="ECO:0000313" key="2">
    <source>
        <dbReference type="EMBL" id="QJE96270.1"/>
    </source>
</evidence>
<dbReference type="AlphaFoldDB" id="A0A858RJ81"/>
<dbReference type="Proteomes" id="UP000501812">
    <property type="component" value="Chromosome"/>
</dbReference>
<keyword evidence="1" id="KW-0812">Transmembrane</keyword>
<gene>
    <name evidence="2" type="ORF">HHL09_10900</name>
</gene>
<keyword evidence="1" id="KW-1133">Transmembrane helix</keyword>
<feature type="transmembrane region" description="Helical" evidence="1">
    <location>
        <begin position="6"/>
        <end position="25"/>
    </location>
</feature>
<dbReference type="EMBL" id="CP051774">
    <property type="protein sequence ID" value="QJE96270.1"/>
    <property type="molecule type" value="Genomic_DNA"/>
</dbReference>
<protein>
    <submittedName>
        <fullName evidence="2">Uncharacterized protein</fullName>
    </submittedName>
</protein>
<organism evidence="2 3">
    <name type="scientific">Luteolibacter luteus</name>
    <dbReference type="NCBI Taxonomy" id="2728835"/>
    <lineage>
        <taxon>Bacteria</taxon>
        <taxon>Pseudomonadati</taxon>
        <taxon>Verrucomicrobiota</taxon>
        <taxon>Verrucomicrobiia</taxon>
        <taxon>Verrucomicrobiales</taxon>
        <taxon>Verrucomicrobiaceae</taxon>
        <taxon>Luteolibacter</taxon>
    </lineage>
</organism>
<sequence>MKRGWGALMSVVIAVSVLAGLYFGIPRVLNLWWYSGIPDLVPKSDVPVTRDLVYAPGAAEVEVLEMSVQGTTLAKEKKTGGGCRFILQAKLRCRMKGKPLQDRPLLQCVQVASRPLKRGHFGDSSEAEIEIFPVSNCIKDAAYQYDAREIEVTIEDIVDAMSMGENVYRVRCGNHTGIVTLYYDPKSSRTGIEKKPSEKKLPLIEIKQ</sequence>
<keyword evidence="1" id="KW-0472">Membrane</keyword>